<feature type="transmembrane region" description="Helical" evidence="6">
    <location>
        <begin position="101"/>
        <end position="122"/>
    </location>
</feature>
<feature type="transmembrane region" description="Helical" evidence="6">
    <location>
        <begin position="238"/>
        <end position="256"/>
    </location>
</feature>
<keyword evidence="4 6" id="KW-0472">Membrane</keyword>
<dbReference type="PANTHER" id="PTHR37422:SF23">
    <property type="entry name" value="TEICHURONIC ACID BIOSYNTHESIS PROTEIN TUAE"/>
    <property type="match status" value="1"/>
</dbReference>
<dbReference type="STRING" id="673521.SAMN05660991_03927"/>
<feature type="transmembrane region" description="Helical" evidence="6">
    <location>
        <begin position="262"/>
        <end position="278"/>
    </location>
</feature>
<proteinExistence type="predicted"/>
<feature type="transmembrane region" description="Helical" evidence="6">
    <location>
        <begin position="285"/>
        <end position="306"/>
    </location>
</feature>
<feature type="transmembrane region" description="Helical" evidence="6">
    <location>
        <begin position="48"/>
        <end position="65"/>
    </location>
</feature>
<sequence length="490" mass="52211">MVGVLGGSAAVVLALVVVAPARSGWILLLGAAGIVAVALGLRSPVLACVYLLVATFFRLAVPGGTLPVDPFVLAFAGVLASTWLWTRPWRRGLSDVRLDPITCAIGLYVGWNVLSAVVPHAYPAGPVDQPGTYSLTRFLIIGIVMPFVMFLIGRRLFVDARAIRVLLWTVLAAAGYSALVSVLQFRAPEFVWPRYIAEDPNWADRAVGVFNQPVVNGLVLVIGFVVAMLIASHDTEGAGPRVLAGAIAVLIVYGVYLTHTRVVWLSFGLVVLLGVLLAKGFRTGFVLVAVVTAAAVLRNWSTFISADRTAGGVRSPEEIQDRLNNVATSFSAFTDEPIVGAGIGRFIAVNTYHHQAWSAETPWQRGFGISSHLDSLGILVELGLVGLVLWLLVSALLYSRLVRVVRRLPVGGMYDRALGLTALLCLLAQTITGLTVDLRFFDFPNIAVMLLAGAAIGWQRARAEADLARGAADEGPAPAPSPQVPEAVRS</sequence>
<keyword evidence="9" id="KW-1185">Reference proteome</keyword>
<feature type="transmembrane region" description="Helical" evidence="6">
    <location>
        <begin position="417"/>
        <end position="434"/>
    </location>
</feature>
<accession>A0A1H8W0H2</accession>
<keyword evidence="3 6" id="KW-1133">Transmembrane helix</keyword>
<evidence type="ECO:0000256" key="1">
    <source>
        <dbReference type="ARBA" id="ARBA00004141"/>
    </source>
</evidence>
<dbReference type="Proteomes" id="UP000198960">
    <property type="component" value="Unassembled WGS sequence"/>
</dbReference>
<evidence type="ECO:0000256" key="5">
    <source>
        <dbReference type="SAM" id="MobiDB-lite"/>
    </source>
</evidence>
<organism evidence="8 9">
    <name type="scientific">Trujillonella endophytica</name>
    <dbReference type="NCBI Taxonomy" id="673521"/>
    <lineage>
        <taxon>Bacteria</taxon>
        <taxon>Bacillati</taxon>
        <taxon>Actinomycetota</taxon>
        <taxon>Actinomycetes</taxon>
        <taxon>Geodermatophilales</taxon>
        <taxon>Geodermatophilaceae</taxon>
        <taxon>Trujillonella</taxon>
    </lineage>
</organism>
<evidence type="ECO:0000259" key="7">
    <source>
        <dbReference type="Pfam" id="PF04932"/>
    </source>
</evidence>
<feature type="domain" description="O-antigen ligase-related" evidence="7">
    <location>
        <begin position="247"/>
        <end position="391"/>
    </location>
</feature>
<reference evidence="9" key="1">
    <citation type="submission" date="2016-10" db="EMBL/GenBank/DDBJ databases">
        <authorList>
            <person name="Varghese N."/>
            <person name="Submissions S."/>
        </authorList>
    </citation>
    <scope>NUCLEOTIDE SEQUENCE [LARGE SCALE GENOMIC DNA]</scope>
    <source>
        <strain evidence="9">DSM 45413</strain>
    </source>
</reference>
<feature type="region of interest" description="Disordered" evidence="5">
    <location>
        <begin position="469"/>
        <end position="490"/>
    </location>
</feature>
<dbReference type="AlphaFoldDB" id="A0A1H8W0H2"/>
<name>A0A1H8W0H2_9ACTN</name>
<evidence type="ECO:0000313" key="8">
    <source>
        <dbReference type="EMBL" id="SEP21090.1"/>
    </source>
</evidence>
<feature type="transmembrane region" description="Helical" evidence="6">
    <location>
        <begin position="134"/>
        <end position="153"/>
    </location>
</feature>
<dbReference type="GO" id="GO:0016020">
    <property type="term" value="C:membrane"/>
    <property type="evidence" value="ECO:0007669"/>
    <property type="project" value="UniProtKB-SubCell"/>
</dbReference>
<dbReference type="InterPro" id="IPR051533">
    <property type="entry name" value="WaaL-like"/>
</dbReference>
<evidence type="ECO:0000256" key="2">
    <source>
        <dbReference type="ARBA" id="ARBA00022692"/>
    </source>
</evidence>
<gene>
    <name evidence="8" type="ORF">SAMN05660991_03927</name>
</gene>
<evidence type="ECO:0000256" key="3">
    <source>
        <dbReference type="ARBA" id="ARBA00022989"/>
    </source>
</evidence>
<comment type="subcellular location">
    <subcellularLocation>
        <location evidence="1">Membrane</location>
        <topology evidence="1">Multi-pass membrane protein</topology>
    </subcellularLocation>
</comment>
<feature type="transmembrane region" description="Helical" evidence="6">
    <location>
        <begin position="376"/>
        <end position="397"/>
    </location>
</feature>
<keyword evidence="8" id="KW-0436">Ligase</keyword>
<dbReference type="Pfam" id="PF04932">
    <property type="entry name" value="Wzy_C"/>
    <property type="match status" value="1"/>
</dbReference>
<keyword evidence="2 6" id="KW-0812">Transmembrane</keyword>
<feature type="transmembrane region" description="Helical" evidence="6">
    <location>
        <begin position="214"/>
        <end position="231"/>
    </location>
</feature>
<dbReference type="OrthoDB" id="3565420at2"/>
<dbReference type="InterPro" id="IPR007016">
    <property type="entry name" value="O-antigen_ligase-rel_domated"/>
</dbReference>
<feature type="transmembrane region" description="Helical" evidence="6">
    <location>
        <begin position="71"/>
        <end position="89"/>
    </location>
</feature>
<dbReference type="GO" id="GO:0016874">
    <property type="term" value="F:ligase activity"/>
    <property type="evidence" value="ECO:0007669"/>
    <property type="project" value="UniProtKB-KW"/>
</dbReference>
<dbReference type="EMBL" id="FOEE01000015">
    <property type="protein sequence ID" value="SEP21090.1"/>
    <property type="molecule type" value="Genomic_DNA"/>
</dbReference>
<evidence type="ECO:0000313" key="9">
    <source>
        <dbReference type="Proteomes" id="UP000198960"/>
    </source>
</evidence>
<protein>
    <submittedName>
        <fullName evidence="8">O-antigen ligase like membrane protein</fullName>
    </submittedName>
</protein>
<evidence type="ECO:0000256" key="4">
    <source>
        <dbReference type="ARBA" id="ARBA00023136"/>
    </source>
</evidence>
<dbReference type="RefSeq" id="WP_091947614.1">
    <property type="nucleotide sequence ID" value="NZ_FOEE01000015.1"/>
</dbReference>
<evidence type="ECO:0000256" key="6">
    <source>
        <dbReference type="SAM" id="Phobius"/>
    </source>
</evidence>
<feature type="transmembrane region" description="Helical" evidence="6">
    <location>
        <begin position="165"/>
        <end position="185"/>
    </location>
</feature>
<dbReference type="PANTHER" id="PTHR37422">
    <property type="entry name" value="TEICHURONIC ACID BIOSYNTHESIS PROTEIN TUAE"/>
    <property type="match status" value="1"/>
</dbReference>